<dbReference type="Proteomes" id="UP000256650">
    <property type="component" value="Unassembled WGS sequence"/>
</dbReference>
<organism evidence="1 2">
    <name type="scientific">Helicobacter ganmani</name>
    <dbReference type="NCBI Taxonomy" id="60246"/>
    <lineage>
        <taxon>Bacteria</taxon>
        <taxon>Pseudomonadati</taxon>
        <taxon>Campylobacterota</taxon>
        <taxon>Epsilonproteobacteria</taxon>
        <taxon>Campylobacterales</taxon>
        <taxon>Helicobacteraceae</taxon>
        <taxon>Helicobacter</taxon>
    </lineage>
</organism>
<evidence type="ECO:0000313" key="1">
    <source>
        <dbReference type="EMBL" id="RDU63326.1"/>
    </source>
</evidence>
<comment type="caution">
    <text evidence="1">The sequence shown here is derived from an EMBL/GenBank/DDBJ whole genome shotgun (WGS) entry which is preliminary data.</text>
</comment>
<dbReference type="RefSeq" id="WP_115551354.1">
    <property type="nucleotide sequence ID" value="NZ_CAONBV010000005.1"/>
</dbReference>
<gene>
    <name evidence="1" type="ORF">CQA43_04170</name>
</gene>
<dbReference type="OrthoDB" id="5327889at2"/>
<keyword evidence="2" id="KW-1185">Reference proteome</keyword>
<proteinExistence type="predicted"/>
<accession>A0A3D8IEL6</accession>
<dbReference type="GeneID" id="82535480"/>
<protein>
    <submittedName>
        <fullName evidence="1">Uncharacterized protein</fullName>
    </submittedName>
</protein>
<dbReference type="AlphaFoldDB" id="A0A3D8IEL6"/>
<evidence type="ECO:0000313" key="2">
    <source>
        <dbReference type="Proteomes" id="UP000256650"/>
    </source>
</evidence>
<sequence>MNKDRIKELEEEVEELSIQLSDMLCVTLILSGVKESSMQEALDAYIDGLDEQSVEYGVNEILQNLKQLKQTHPHFFA</sequence>
<name>A0A3D8IEL6_9HELI</name>
<reference evidence="1 2" key="1">
    <citation type="submission" date="2018-04" db="EMBL/GenBank/DDBJ databases">
        <title>Novel Campyloabacter and Helicobacter Species and Strains.</title>
        <authorList>
            <person name="Mannion A.J."/>
            <person name="Shen Z."/>
            <person name="Fox J.G."/>
        </authorList>
    </citation>
    <scope>NUCLEOTIDE SEQUENCE [LARGE SCALE GENOMIC DNA]</scope>
    <source>
        <strain evidence="1 2">MIT 99-5101</strain>
    </source>
</reference>
<dbReference type="EMBL" id="NXLS01000003">
    <property type="protein sequence ID" value="RDU63326.1"/>
    <property type="molecule type" value="Genomic_DNA"/>
</dbReference>